<evidence type="ECO:0000313" key="2">
    <source>
        <dbReference type="Proteomes" id="UP000242699"/>
    </source>
</evidence>
<reference evidence="1 2" key="1">
    <citation type="journal article" date="2014" name="BMC Genomics">
        <title>Comparison of environmental and isolate Sulfobacillus genomes reveals diverse carbon, sulfur, nitrogen, and hydrogen metabolisms.</title>
        <authorList>
            <person name="Justice N.B."/>
            <person name="Norman A."/>
            <person name="Brown C.T."/>
            <person name="Singh A."/>
            <person name="Thomas B.C."/>
            <person name="Banfield J.F."/>
        </authorList>
    </citation>
    <scope>NUCLEOTIDE SEQUENCE [LARGE SCALE GENOMIC DNA]</scope>
    <source>
        <strain evidence="1">AMDSBA1</strain>
    </source>
</reference>
<protein>
    <recommendedName>
        <fullName evidence="3">MarR family transcriptional regulator</fullName>
    </recommendedName>
</protein>
<name>A0A2T2X6G1_9FIRM</name>
<dbReference type="EMBL" id="PXYT01000013">
    <property type="protein sequence ID" value="PSR30046.1"/>
    <property type="molecule type" value="Genomic_DNA"/>
</dbReference>
<accession>A0A2T2X6G1</accession>
<dbReference type="Proteomes" id="UP000242699">
    <property type="component" value="Unassembled WGS sequence"/>
</dbReference>
<dbReference type="AlphaFoldDB" id="A0A2T2X6G1"/>
<evidence type="ECO:0008006" key="3">
    <source>
        <dbReference type="Google" id="ProtNLM"/>
    </source>
</evidence>
<evidence type="ECO:0000313" key="1">
    <source>
        <dbReference type="EMBL" id="PSR30046.1"/>
    </source>
</evidence>
<dbReference type="InterPro" id="IPR036390">
    <property type="entry name" value="WH_DNA-bd_sf"/>
</dbReference>
<proteinExistence type="predicted"/>
<comment type="caution">
    <text evidence="1">The sequence shown here is derived from an EMBL/GenBank/DDBJ whole genome shotgun (WGS) entry which is preliminary data.</text>
</comment>
<organism evidence="1 2">
    <name type="scientific">Sulfobacillus benefaciens</name>
    <dbReference type="NCBI Taxonomy" id="453960"/>
    <lineage>
        <taxon>Bacteria</taxon>
        <taxon>Bacillati</taxon>
        <taxon>Bacillota</taxon>
        <taxon>Clostridia</taxon>
        <taxon>Eubacteriales</taxon>
        <taxon>Clostridiales Family XVII. Incertae Sedis</taxon>
        <taxon>Sulfobacillus</taxon>
    </lineage>
</organism>
<sequence length="97" mass="11262">MAETGNVDIYTERILWALWYRPRAGTVATISGYTGLAPGLVVQTLERLVTEKWVNVYRKPGQPALYFWYGPRDRDMIKTAEMVHHLVWDLPIDDRIV</sequence>
<gene>
    <name evidence="1" type="ORF">C7B43_07115</name>
</gene>
<dbReference type="SUPFAM" id="SSF46785">
    <property type="entry name" value="Winged helix' DNA-binding domain"/>
    <property type="match status" value="1"/>
</dbReference>